<evidence type="ECO:0000313" key="1">
    <source>
        <dbReference type="EMBL" id="MEP1062012.1"/>
    </source>
</evidence>
<keyword evidence="2" id="KW-1185">Reference proteome</keyword>
<protein>
    <submittedName>
        <fullName evidence="1">Uncharacterized protein</fullName>
    </submittedName>
</protein>
<accession>A0ABV0KSA1</accession>
<proteinExistence type="predicted"/>
<dbReference type="RefSeq" id="WP_190448866.1">
    <property type="nucleotide sequence ID" value="NZ_JAMPLM010000050.1"/>
</dbReference>
<comment type="caution">
    <text evidence="1">The sequence shown here is derived from an EMBL/GenBank/DDBJ whole genome shotgun (WGS) entry which is preliminary data.</text>
</comment>
<reference evidence="1 2" key="1">
    <citation type="submission" date="2022-04" db="EMBL/GenBank/DDBJ databases">
        <title>Positive selection, recombination, and allopatry shape intraspecific diversity of widespread and dominant cyanobacteria.</title>
        <authorList>
            <person name="Wei J."/>
            <person name="Shu W."/>
            <person name="Hu C."/>
        </authorList>
    </citation>
    <scope>NUCLEOTIDE SEQUENCE [LARGE SCALE GENOMIC DNA]</scope>
    <source>
        <strain evidence="1 2">AS-A4</strain>
    </source>
</reference>
<organism evidence="1 2">
    <name type="scientific">Stenomitos frigidus AS-A4</name>
    <dbReference type="NCBI Taxonomy" id="2933935"/>
    <lineage>
        <taxon>Bacteria</taxon>
        <taxon>Bacillati</taxon>
        <taxon>Cyanobacteriota</taxon>
        <taxon>Cyanophyceae</taxon>
        <taxon>Leptolyngbyales</taxon>
        <taxon>Leptolyngbyaceae</taxon>
        <taxon>Stenomitos</taxon>
    </lineage>
</organism>
<gene>
    <name evidence="1" type="ORF">NDI38_26925</name>
</gene>
<evidence type="ECO:0000313" key="2">
    <source>
        <dbReference type="Proteomes" id="UP001476950"/>
    </source>
</evidence>
<sequence>MTAEDWQGFKRELWLYQALRVATRVGVLRFLGELNLLPLLQTIKQAVQNHPPAVQALFATYKAFCYRPHY</sequence>
<dbReference type="Proteomes" id="UP001476950">
    <property type="component" value="Unassembled WGS sequence"/>
</dbReference>
<name>A0ABV0KSA1_9CYAN</name>
<dbReference type="EMBL" id="JAMPLM010000050">
    <property type="protein sequence ID" value="MEP1062012.1"/>
    <property type="molecule type" value="Genomic_DNA"/>
</dbReference>